<evidence type="ECO:0000256" key="6">
    <source>
        <dbReference type="ARBA" id="ARBA00022692"/>
    </source>
</evidence>
<proteinExistence type="inferred from homology"/>
<dbReference type="Proteomes" id="UP000198761">
    <property type="component" value="Unassembled WGS sequence"/>
</dbReference>
<keyword evidence="11 13" id="KW-0472">Membrane</keyword>
<accession>A0A1H8I0L3</accession>
<feature type="transmembrane region" description="Helical" evidence="13">
    <location>
        <begin position="50"/>
        <end position="69"/>
    </location>
</feature>
<feature type="domain" description="Cytochrome b561 bacterial/Ni-hydrogenase" evidence="14">
    <location>
        <begin position="6"/>
        <end position="158"/>
    </location>
</feature>
<dbReference type="GO" id="GO:0005886">
    <property type="term" value="C:plasma membrane"/>
    <property type="evidence" value="ECO:0007669"/>
    <property type="project" value="UniProtKB-SubCell"/>
</dbReference>
<keyword evidence="3" id="KW-0813">Transport</keyword>
<keyword evidence="9 13" id="KW-1133">Transmembrane helix</keyword>
<feature type="transmembrane region" description="Helical" evidence="13">
    <location>
        <begin position="89"/>
        <end position="114"/>
    </location>
</feature>
<evidence type="ECO:0000256" key="7">
    <source>
        <dbReference type="ARBA" id="ARBA00022723"/>
    </source>
</evidence>
<dbReference type="Pfam" id="PF01292">
    <property type="entry name" value="Ni_hydr_CYTB"/>
    <property type="match status" value="1"/>
</dbReference>
<sequence>MSPKGYSRGQIALHWLAAGVIAAQFLLEDGISAAWRAVEGGEAFAFDPLILAHVVGGVAVLLMAAWRLALRFGRGVPDLPVGDPPLQRLVANLTHIGLYALMVVLPITGGVAWFGGIEAMAEVHEVLTTLLLVLVGLHVAAALYHQIWLKDGLLMRMKRPLD</sequence>
<comment type="subcellular location">
    <subcellularLocation>
        <location evidence="2">Cell membrane</location>
        <topology evidence="2">Multi-pass membrane protein</topology>
    </subcellularLocation>
</comment>
<dbReference type="OrthoDB" id="8156287at2"/>
<keyword evidence="10" id="KW-0408">Iron</keyword>
<evidence type="ECO:0000256" key="2">
    <source>
        <dbReference type="ARBA" id="ARBA00004651"/>
    </source>
</evidence>
<evidence type="ECO:0000256" key="13">
    <source>
        <dbReference type="SAM" id="Phobius"/>
    </source>
</evidence>
<reference evidence="15 16" key="1">
    <citation type="submission" date="2016-10" db="EMBL/GenBank/DDBJ databases">
        <authorList>
            <person name="de Groot N.N."/>
        </authorList>
    </citation>
    <scope>NUCLEOTIDE SEQUENCE [LARGE SCALE GENOMIC DNA]</scope>
    <source>
        <strain evidence="15 16">DSM 3857</strain>
    </source>
</reference>
<feature type="transmembrane region" description="Helical" evidence="13">
    <location>
        <begin position="126"/>
        <end position="149"/>
    </location>
</feature>
<comment type="similarity">
    <text evidence="12">Belongs to the cytochrome b561 family.</text>
</comment>
<evidence type="ECO:0000256" key="11">
    <source>
        <dbReference type="ARBA" id="ARBA00023136"/>
    </source>
</evidence>
<dbReference type="GO" id="GO:0009055">
    <property type="term" value="F:electron transfer activity"/>
    <property type="evidence" value="ECO:0007669"/>
    <property type="project" value="InterPro"/>
</dbReference>
<evidence type="ECO:0000313" key="15">
    <source>
        <dbReference type="EMBL" id="SEN61857.1"/>
    </source>
</evidence>
<dbReference type="STRING" id="933059.SAMN04488103_10691"/>
<organism evidence="15 16">
    <name type="scientific">Gemmobacter aquatilis</name>
    <dbReference type="NCBI Taxonomy" id="933059"/>
    <lineage>
        <taxon>Bacteria</taxon>
        <taxon>Pseudomonadati</taxon>
        <taxon>Pseudomonadota</taxon>
        <taxon>Alphaproteobacteria</taxon>
        <taxon>Rhodobacterales</taxon>
        <taxon>Paracoccaceae</taxon>
        <taxon>Gemmobacter</taxon>
    </lineage>
</organism>
<evidence type="ECO:0000259" key="14">
    <source>
        <dbReference type="Pfam" id="PF01292"/>
    </source>
</evidence>
<evidence type="ECO:0000256" key="5">
    <source>
        <dbReference type="ARBA" id="ARBA00022617"/>
    </source>
</evidence>
<dbReference type="SUPFAM" id="SSF81342">
    <property type="entry name" value="Transmembrane di-heme cytochromes"/>
    <property type="match status" value="1"/>
</dbReference>
<keyword evidence="8" id="KW-0249">Electron transport</keyword>
<comment type="cofactor">
    <cofactor evidence="1">
        <name>heme b</name>
        <dbReference type="ChEBI" id="CHEBI:60344"/>
    </cofactor>
</comment>
<evidence type="ECO:0000256" key="3">
    <source>
        <dbReference type="ARBA" id="ARBA00022448"/>
    </source>
</evidence>
<dbReference type="AlphaFoldDB" id="A0A1H8I0L3"/>
<dbReference type="PANTHER" id="PTHR30529">
    <property type="entry name" value="CYTOCHROME B561"/>
    <property type="match status" value="1"/>
</dbReference>
<dbReference type="GO" id="GO:0020037">
    <property type="term" value="F:heme binding"/>
    <property type="evidence" value="ECO:0007669"/>
    <property type="project" value="TreeGrafter"/>
</dbReference>
<dbReference type="GO" id="GO:0022904">
    <property type="term" value="P:respiratory electron transport chain"/>
    <property type="evidence" value="ECO:0007669"/>
    <property type="project" value="InterPro"/>
</dbReference>
<dbReference type="InterPro" id="IPR011577">
    <property type="entry name" value="Cyt_b561_bac/Ni-Hgenase"/>
</dbReference>
<name>A0A1H8I0L3_9RHOB</name>
<evidence type="ECO:0000256" key="4">
    <source>
        <dbReference type="ARBA" id="ARBA00022475"/>
    </source>
</evidence>
<keyword evidence="7" id="KW-0479">Metal-binding</keyword>
<dbReference type="EMBL" id="FOCE01000006">
    <property type="protein sequence ID" value="SEN61857.1"/>
    <property type="molecule type" value="Genomic_DNA"/>
</dbReference>
<evidence type="ECO:0000256" key="9">
    <source>
        <dbReference type="ARBA" id="ARBA00022989"/>
    </source>
</evidence>
<keyword evidence="5" id="KW-0349">Heme</keyword>
<dbReference type="PANTHER" id="PTHR30529:SF1">
    <property type="entry name" value="CYTOCHROME B561 HOMOLOG 2"/>
    <property type="match status" value="1"/>
</dbReference>
<feature type="transmembrane region" description="Helical" evidence="13">
    <location>
        <begin position="12"/>
        <end position="38"/>
    </location>
</feature>
<evidence type="ECO:0000256" key="10">
    <source>
        <dbReference type="ARBA" id="ARBA00023004"/>
    </source>
</evidence>
<protein>
    <submittedName>
        <fullName evidence="15">Cytochrome b561</fullName>
    </submittedName>
</protein>
<keyword evidence="6 13" id="KW-0812">Transmembrane</keyword>
<dbReference type="InterPro" id="IPR052168">
    <property type="entry name" value="Cytochrome_b561_oxidase"/>
</dbReference>
<keyword evidence="16" id="KW-1185">Reference proteome</keyword>
<evidence type="ECO:0000256" key="8">
    <source>
        <dbReference type="ARBA" id="ARBA00022982"/>
    </source>
</evidence>
<gene>
    <name evidence="15" type="ORF">SAMN04488103_10691</name>
</gene>
<keyword evidence="4" id="KW-1003">Cell membrane</keyword>
<dbReference type="RefSeq" id="WP_091301647.1">
    <property type="nucleotide sequence ID" value="NZ_FOCE01000006.1"/>
</dbReference>
<evidence type="ECO:0000313" key="16">
    <source>
        <dbReference type="Proteomes" id="UP000198761"/>
    </source>
</evidence>
<evidence type="ECO:0000256" key="12">
    <source>
        <dbReference type="ARBA" id="ARBA00037975"/>
    </source>
</evidence>
<evidence type="ECO:0000256" key="1">
    <source>
        <dbReference type="ARBA" id="ARBA00001970"/>
    </source>
</evidence>
<dbReference type="InterPro" id="IPR016174">
    <property type="entry name" value="Di-haem_cyt_TM"/>
</dbReference>
<dbReference type="GO" id="GO:0046872">
    <property type="term" value="F:metal ion binding"/>
    <property type="evidence" value="ECO:0007669"/>
    <property type="project" value="UniProtKB-KW"/>
</dbReference>